<reference evidence="1 2" key="1">
    <citation type="submission" date="2016-08" db="EMBL/GenBank/DDBJ databases">
        <title>Complete genome sequence of Spiroplasma helicoides TABS-2 (DSM 22551).</title>
        <authorList>
            <person name="Shen W.-Y."/>
            <person name="Lo W.-S."/>
            <person name="Lai Y.-C."/>
            <person name="Kuo C.-H."/>
        </authorList>
    </citation>
    <scope>NUCLEOTIDE SEQUENCE [LARGE SCALE GENOMIC DNA]</scope>
    <source>
        <strain evidence="1 2">TABS-2</strain>
    </source>
</reference>
<dbReference type="Proteomes" id="UP000094378">
    <property type="component" value="Chromosome"/>
</dbReference>
<dbReference type="AlphaFoldDB" id="A0A1B3SKA4"/>
<evidence type="ECO:0000313" key="2">
    <source>
        <dbReference type="Proteomes" id="UP000094378"/>
    </source>
</evidence>
<organism evidence="1 2">
    <name type="scientific">Spiroplasma helicoides</name>
    <dbReference type="NCBI Taxonomy" id="216938"/>
    <lineage>
        <taxon>Bacteria</taxon>
        <taxon>Bacillati</taxon>
        <taxon>Mycoplasmatota</taxon>
        <taxon>Mollicutes</taxon>
        <taxon>Entomoplasmatales</taxon>
        <taxon>Spiroplasmataceae</taxon>
        <taxon>Spiroplasma</taxon>
    </lineage>
</organism>
<accession>A0A1B3SKA4</accession>
<dbReference type="STRING" id="216938.SHELI_v1c04120"/>
<dbReference type="EMBL" id="CP017015">
    <property type="protein sequence ID" value="AOG60363.1"/>
    <property type="molecule type" value="Genomic_DNA"/>
</dbReference>
<dbReference type="KEGG" id="shj:SHELI_v1c04120"/>
<dbReference type="RefSeq" id="WP_069116243.1">
    <property type="nucleotide sequence ID" value="NZ_CP017015.1"/>
</dbReference>
<name>A0A1B3SKA4_9MOLU</name>
<protein>
    <submittedName>
        <fullName evidence="1">Uncharacterized protein</fullName>
    </submittedName>
</protein>
<gene>
    <name evidence="1" type="ORF">SHELI_v1c04120</name>
</gene>
<evidence type="ECO:0000313" key="1">
    <source>
        <dbReference type="EMBL" id="AOG60363.1"/>
    </source>
</evidence>
<keyword evidence="2" id="KW-1185">Reference proteome</keyword>
<proteinExistence type="predicted"/>
<sequence>MKKLLISLLSTSLITIPVSQIVGCYSYVKRQDFSFDSALFESDVKYQLDEFGIPNIESITNFIKKYKNNLWDFFVDESDKTKANKFGIKSFEVSQTNKEFLTIFLRLSDYYKDQYDLDGHLTIQMTYSLNNTQIKKLDEEFLSAYNKKNFDLSSSKNTIQNEITKDTINILKKVIDEEMYNYMFETLEWKKIFEVFMVDDIKMFDKTTGLNGVNYPYFKNYLKDQYLTSVNMIPNYLQLLSVHNLVDFGAQKILENDAFYHKFDLSSLDFQKINSAIYTPEFLNKDFLNNNDNNDAFNNNNLLSEIYSSLKKSKEEKQFLFYYLKNQNQDFTALAKNEVYYSDKVDGEFKSYNQASQEDLKNFLKGLKKYHSSDDENYILSDIYIKIKPKENNLSYRGTSEPIKVNIDQTEDIN</sequence>